<dbReference type="Pfam" id="PF13116">
    <property type="entry name" value="YhdP"/>
    <property type="match status" value="2"/>
</dbReference>
<accession>A0ABY5E1S6</accession>
<reference evidence="2" key="1">
    <citation type="submission" date="2022-07" db="EMBL/GenBank/DDBJ databases">
        <title>Arcobacter roscoffensis sp. nov., a marine bacterium isolated from coastal seawater collected from Roscoff, France.</title>
        <authorList>
            <person name="Pascual J."/>
            <person name="Lepeaux C."/>
            <person name="Methner A."/>
            <person name="Overmann J."/>
        </authorList>
    </citation>
    <scope>NUCLEOTIDE SEQUENCE</scope>
    <source>
        <strain evidence="2">ARW1-2F2</strain>
    </source>
</reference>
<name>A0ABY5E1S6_9BACT</name>
<gene>
    <name evidence="2" type="ORF">NJU99_09120</name>
</gene>
<evidence type="ECO:0000313" key="2">
    <source>
        <dbReference type="EMBL" id="UTJ05427.1"/>
    </source>
</evidence>
<organism evidence="2 3">
    <name type="scientific">Arcobacter roscoffensis</name>
    <dbReference type="NCBI Taxonomy" id="2961520"/>
    <lineage>
        <taxon>Bacteria</taxon>
        <taxon>Pseudomonadati</taxon>
        <taxon>Campylobacterota</taxon>
        <taxon>Epsilonproteobacteria</taxon>
        <taxon>Campylobacterales</taxon>
        <taxon>Arcobacteraceae</taxon>
        <taxon>Arcobacter</taxon>
    </lineage>
</organism>
<dbReference type="EMBL" id="CP100595">
    <property type="protein sequence ID" value="UTJ05427.1"/>
    <property type="molecule type" value="Genomic_DNA"/>
</dbReference>
<evidence type="ECO:0000313" key="3">
    <source>
        <dbReference type="Proteomes" id="UP001060012"/>
    </source>
</evidence>
<sequence>MLKIIKLLLVFLFLTIVSVFSLLLSGIKIDSFSFNNINVSQFYIKLDKKLIVDIENIEYKSKKSQVTSSFEDLKKNIELLPNILKIFKKVHIERLKIDGNEFTVSINEEAIYLDNKYVNFSSKFNFIAHQVVFDMYSLHLKDLDLLLDGKVKIDYFNEKLDYFGKYYYQDVNGELKLEMTDKIAQFYINSNKFKSLSFLKEFFRLSVDAEDWMYENVSADIQLEDFYGTVDLERKRVIEKSLKGTAKLYDAKVNFQKGASPVVSKQIDLEFKKGNLYINLLKPKYKDVDINGSFVVIRNLASEKNGVVEVNIKSKSKLNQTILDLLKTYNINIPLIQQTGITSTALVLKVPYLLSKKMSTQGQFIVKDAKIKANNFEFYTKKANVILDGSIIRIKKSDFSDKDMLKATINNLELDTNTLKAKGEVLINSFDVETKTQKILNVKDKKSKINLDFSKAVGISLEDLALDIYIDELINVNIKDLSKIYEYSQVLKENSIKEGNLKLKIKDEKNLTFNGIVSKLNFPLFENSTKLDSLEIKGKVQDSKTYINSVNEKVKLFIDGERVELFLKDYLLDISNENNTNEKLKLLVKGEDIRLKNKDAEYYLNTFNAHINDENISFNAFVKNLDIPLSKNDKKVTSLNLEGSLSKERIKIKTLDDSLRLEIIGENRIDLDINSYDVLVDLKSEEESEFDIINLKAKNSNLIINKDFKFLANSYEFRLKEDTSKYLHLMHKKTDVTYKQSKEGKIDIYANDISDEFVNTIFKKQIVEGGKLMFIANGFEHNLKGKTIFTNVKIKDLAIINNLLIFIHSSPALINPLLAVPSVVSMASNKGFNLTGYKIIDGVLEFVYDNKKKNLDVNKLVTVGNGIDFDGKGKVDLNNMTLDSKIKLIFFKDYSSIVGSIPVVNYVLLGENKRVATQVNIFGDLKNPKISTNLTKDAFSVPVNIGKRVLESPIKLFEFIKDLGDK</sequence>
<dbReference type="InterPro" id="IPR025263">
    <property type="entry name" value="YhdP_central"/>
</dbReference>
<dbReference type="Proteomes" id="UP001060012">
    <property type="component" value="Chromosome"/>
</dbReference>
<protein>
    <submittedName>
        <fullName evidence="2">AsmA-like C-terminal domain-containing protein</fullName>
    </submittedName>
</protein>
<evidence type="ECO:0000259" key="1">
    <source>
        <dbReference type="Pfam" id="PF13116"/>
    </source>
</evidence>
<proteinExistence type="predicted"/>
<keyword evidence="3" id="KW-1185">Reference proteome</keyword>
<feature type="domain" description="YhdP central" evidence="1">
    <location>
        <begin position="475"/>
        <end position="930"/>
    </location>
</feature>
<feature type="domain" description="YhdP central" evidence="1">
    <location>
        <begin position="226"/>
        <end position="433"/>
    </location>
</feature>
<dbReference type="RefSeq" id="WP_254575608.1">
    <property type="nucleotide sequence ID" value="NZ_CP100595.1"/>
</dbReference>